<dbReference type="Gene3D" id="3.40.50.720">
    <property type="entry name" value="NAD(P)-binding Rossmann-like Domain"/>
    <property type="match status" value="1"/>
</dbReference>
<evidence type="ECO:0000256" key="2">
    <source>
        <dbReference type="ARBA" id="ARBA00023002"/>
    </source>
</evidence>
<sequence length="305" mass="32443">MTEITGRTAVITGGGSGIGMGLARELARQGARVAIADIMVANAEEVAASIRAEGGEALALECDVCDRDSIRAMKAAVEVAFGPARLLFANAGATSFDPLVEMSDDDVDWILQVNLHGVMNTTRAFLPGMIAAKEGHICATASMAGLLPGWIPVHAPYSAAKAGIIGLMMNLGLELAEHGIHTTSYCPGGVATGMKDNNARYRPARFGGPGEEQLEVSEASSVAHSHDFYTPEAVAPMVLDAVRHNRAFVFDHPDQRAHFRRTYSGIVEACYDAADEWHASHGTPKANPEGARLVHSQGREKLWQN</sequence>
<dbReference type="Pfam" id="PF00106">
    <property type="entry name" value="adh_short"/>
    <property type="match status" value="1"/>
</dbReference>
<dbReference type="PRINTS" id="PR00081">
    <property type="entry name" value="GDHRDH"/>
</dbReference>
<dbReference type="InterPro" id="IPR036291">
    <property type="entry name" value="NAD(P)-bd_dom_sf"/>
</dbReference>
<evidence type="ECO:0000313" key="5">
    <source>
        <dbReference type="Proteomes" id="UP001157910"/>
    </source>
</evidence>
<keyword evidence="2" id="KW-0560">Oxidoreductase</keyword>
<dbReference type="PROSITE" id="PS00061">
    <property type="entry name" value="ADH_SHORT"/>
    <property type="match status" value="1"/>
</dbReference>
<evidence type="ECO:0000256" key="3">
    <source>
        <dbReference type="SAM" id="MobiDB-lite"/>
    </source>
</evidence>
<keyword evidence="5" id="KW-1185">Reference proteome</keyword>
<gene>
    <name evidence="4" type="ORF">SAMN06296065_105276</name>
</gene>
<evidence type="ECO:0000256" key="1">
    <source>
        <dbReference type="ARBA" id="ARBA00006484"/>
    </source>
</evidence>
<comment type="caution">
    <text evidence="4">The sequence shown here is derived from an EMBL/GenBank/DDBJ whole genome shotgun (WGS) entry which is preliminary data.</text>
</comment>
<feature type="region of interest" description="Disordered" evidence="3">
    <location>
        <begin position="281"/>
        <end position="305"/>
    </location>
</feature>
<protein>
    <submittedName>
        <fullName evidence="4">Short-chain dehydrogenase</fullName>
    </submittedName>
</protein>
<proteinExistence type="inferred from homology"/>
<dbReference type="PANTHER" id="PTHR24322:SF736">
    <property type="entry name" value="RETINOL DEHYDROGENASE 10"/>
    <property type="match status" value="1"/>
</dbReference>
<name>A0ABY1QGP1_9SPHN</name>
<dbReference type="SUPFAM" id="SSF51735">
    <property type="entry name" value="NAD(P)-binding Rossmann-fold domains"/>
    <property type="match status" value="1"/>
</dbReference>
<dbReference type="CDD" id="cd05233">
    <property type="entry name" value="SDR_c"/>
    <property type="match status" value="1"/>
</dbReference>
<dbReference type="InterPro" id="IPR020904">
    <property type="entry name" value="Sc_DH/Rdtase_CS"/>
</dbReference>
<accession>A0ABY1QGP1</accession>
<comment type="similarity">
    <text evidence="1">Belongs to the short-chain dehydrogenases/reductases (SDR) family.</text>
</comment>
<dbReference type="PANTHER" id="PTHR24322">
    <property type="entry name" value="PKSB"/>
    <property type="match status" value="1"/>
</dbReference>
<organism evidence="4 5">
    <name type="scientific">Novosphingobium panipatense</name>
    <dbReference type="NCBI Taxonomy" id="428991"/>
    <lineage>
        <taxon>Bacteria</taxon>
        <taxon>Pseudomonadati</taxon>
        <taxon>Pseudomonadota</taxon>
        <taxon>Alphaproteobacteria</taxon>
        <taxon>Sphingomonadales</taxon>
        <taxon>Sphingomonadaceae</taxon>
        <taxon>Novosphingobium</taxon>
    </lineage>
</organism>
<dbReference type="EMBL" id="FXUI01000005">
    <property type="protein sequence ID" value="SMP70216.1"/>
    <property type="molecule type" value="Genomic_DNA"/>
</dbReference>
<evidence type="ECO:0000313" key="4">
    <source>
        <dbReference type="EMBL" id="SMP70216.1"/>
    </source>
</evidence>
<dbReference type="RefSeq" id="WP_283406224.1">
    <property type="nucleotide sequence ID" value="NZ_FXUI01000005.1"/>
</dbReference>
<reference evidence="4 5" key="1">
    <citation type="submission" date="2017-05" db="EMBL/GenBank/DDBJ databases">
        <authorList>
            <person name="Varghese N."/>
            <person name="Submissions S."/>
        </authorList>
    </citation>
    <scope>NUCLEOTIDE SEQUENCE [LARGE SCALE GENOMIC DNA]</scope>
    <source>
        <strain evidence="4 5">SM16</strain>
    </source>
</reference>
<dbReference type="InterPro" id="IPR002347">
    <property type="entry name" value="SDR_fam"/>
</dbReference>
<dbReference type="Proteomes" id="UP001157910">
    <property type="component" value="Unassembled WGS sequence"/>
</dbReference>